<dbReference type="Pfam" id="PF20150">
    <property type="entry name" value="2EXR"/>
    <property type="match status" value="1"/>
</dbReference>
<gene>
    <name evidence="2" type="ORF">QBC37DRAFT_155427</name>
</gene>
<dbReference type="PANTHER" id="PTHR35910:SF6">
    <property type="entry name" value="2EXR DOMAIN-CONTAINING PROTEIN"/>
    <property type="match status" value="1"/>
</dbReference>
<reference evidence="2" key="2">
    <citation type="submission" date="2023-05" db="EMBL/GenBank/DDBJ databases">
        <authorList>
            <consortium name="Lawrence Berkeley National Laboratory"/>
            <person name="Steindorff A."/>
            <person name="Hensen N."/>
            <person name="Bonometti L."/>
            <person name="Westerberg I."/>
            <person name="Brannstrom I.O."/>
            <person name="Guillou S."/>
            <person name="Cros-Aarteil S."/>
            <person name="Calhoun S."/>
            <person name="Haridas S."/>
            <person name="Kuo A."/>
            <person name="Mondo S."/>
            <person name="Pangilinan J."/>
            <person name="Riley R."/>
            <person name="Labutti K."/>
            <person name="Andreopoulos B."/>
            <person name="Lipzen A."/>
            <person name="Chen C."/>
            <person name="Yanf M."/>
            <person name="Daum C."/>
            <person name="Ng V."/>
            <person name="Clum A."/>
            <person name="Ohm R."/>
            <person name="Martin F."/>
            <person name="Silar P."/>
            <person name="Natvig D."/>
            <person name="Lalanne C."/>
            <person name="Gautier V."/>
            <person name="Ament-Velasquez S.L."/>
            <person name="Kruys A."/>
            <person name="Hutchinson M.I."/>
            <person name="Powell A.J."/>
            <person name="Barry K."/>
            <person name="Miller A.N."/>
            <person name="Grigoriev I.V."/>
            <person name="Debuchy R."/>
            <person name="Gladieux P."/>
            <person name="Thoren M.H."/>
            <person name="Johannesson H."/>
        </authorList>
    </citation>
    <scope>NUCLEOTIDE SEQUENCE</scope>
    <source>
        <strain evidence="2">PSN293</strain>
    </source>
</reference>
<reference evidence="2" key="1">
    <citation type="journal article" date="2023" name="Mol. Phylogenet. Evol.">
        <title>Genome-scale phylogeny and comparative genomics of the fungal order Sordariales.</title>
        <authorList>
            <person name="Hensen N."/>
            <person name="Bonometti L."/>
            <person name="Westerberg I."/>
            <person name="Brannstrom I.O."/>
            <person name="Guillou S."/>
            <person name="Cros-Aarteil S."/>
            <person name="Calhoun S."/>
            <person name="Haridas S."/>
            <person name="Kuo A."/>
            <person name="Mondo S."/>
            <person name="Pangilinan J."/>
            <person name="Riley R."/>
            <person name="LaButti K."/>
            <person name="Andreopoulos B."/>
            <person name="Lipzen A."/>
            <person name="Chen C."/>
            <person name="Yan M."/>
            <person name="Daum C."/>
            <person name="Ng V."/>
            <person name="Clum A."/>
            <person name="Steindorff A."/>
            <person name="Ohm R.A."/>
            <person name="Martin F."/>
            <person name="Silar P."/>
            <person name="Natvig D.O."/>
            <person name="Lalanne C."/>
            <person name="Gautier V."/>
            <person name="Ament-Velasquez S.L."/>
            <person name="Kruys A."/>
            <person name="Hutchinson M.I."/>
            <person name="Powell A.J."/>
            <person name="Barry K."/>
            <person name="Miller A.N."/>
            <person name="Grigoriev I.V."/>
            <person name="Debuchy R."/>
            <person name="Gladieux P."/>
            <person name="Hiltunen Thoren M."/>
            <person name="Johannesson H."/>
        </authorList>
    </citation>
    <scope>NUCLEOTIDE SEQUENCE</scope>
    <source>
        <strain evidence="2">PSN293</strain>
    </source>
</reference>
<dbReference type="Proteomes" id="UP001301769">
    <property type="component" value="Unassembled WGS sequence"/>
</dbReference>
<protein>
    <recommendedName>
        <fullName evidence="1">2EXR domain-containing protein</fullName>
    </recommendedName>
</protein>
<evidence type="ECO:0000313" key="2">
    <source>
        <dbReference type="EMBL" id="KAK4214417.1"/>
    </source>
</evidence>
<dbReference type="EMBL" id="MU858094">
    <property type="protein sequence ID" value="KAK4214417.1"/>
    <property type="molecule type" value="Genomic_DNA"/>
</dbReference>
<proteinExistence type="predicted"/>
<evidence type="ECO:0000313" key="3">
    <source>
        <dbReference type="Proteomes" id="UP001301769"/>
    </source>
</evidence>
<name>A0AAN7B8X4_9PEZI</name>
<evidence type="ECO:0000259" key="1">
    <source>
        <dbReference type="Pfam" id="PF20150"/>
    </source>
</evidence>
<sequence length="273" mass="31131">MVVSSQGFPLFSLLPAELRVEIWRQSCRARVVEVRYSSEQDRCLTSTKPPVILQVCQESRHEGQRLYIQAFGTQAHPHGTIHFSPTMDILYLPRCGNMGYGDTARDFGQYVLDTVEHVHALAIDHVNPVIRRPWETYNKFCLLRTFPHLQEAFLILDSGSRPSSPQQSSEEGQIAAADYNGGGQIEFVDPRGDPREIMRLMDMVRESFSYEVGQTQSPLDKVEEEWEDEQQQQHHSVWEQPYLALVPKTKVRTGAPTARARTWSTQPAFVACV</sequence>
<comment type="caution">
    <text evidence="2">The sequence shown here is derived from an EMBL/GenBank/DDBJ whole genome shotgun (WGS) entry which is preliminary data.</text>
</comment>
<keyword evidence="3" id="KW-1185">Reference proteome</keyword>
<organism evidence="2 3">
    <name type="scientific">Rhypophila decipiens</name>
    <dbReference type="NCBI Taxonomy" id="261697"/>
    <lineage>
        <taxon>Eukaryota</taxon>
        <taxon>Fungi</taxon>
        <taxon>Dikarya</taxon>
        <taxon>Ascomycota</taxon>
        <taxon>Pezizomycotina</taxon>
        <taxon>Sordariomycetes</taxon>
        <taxon>Sordariomycetidae</taxon>
        <taxon>Sordariales</taxon>
        <taxon>Naviculisporaceae</taxon>
        <taxon>Rhypophila</taxon>
    </lineage>
</organism>
<dbReference type="AlphaFoldDB" id="A0AAN7B8X4"/>
<accession>A0AAN7B8X4</accession>
<dbReference type="PANTHER" id="PTHR35910">
    <property type="entry name" value="2EXR DOMAIN-CONTAINING PROTEIN"/>
    <property type="match status" value="1"/>
</dbReference>
<feature type="domain" description="2EXR" evidence="1">
    <location>
        <begin position="8"/>
        <end position="90"/>
    </location>
</feature>
<dbReference type="InterPro" id="IPR045518">
    <property type="entry name" value="2EXR"/>
</dbReference>